<comment type="caution">
    <text evidence="1">The sequence shown here is derived from an EMBL/GenBank/DDBJ whole genome shotgun (WGS) entry which is preliminary data.</text>
</comment>
<protein>
    <submittedName>
        <fullName evidence="1">Uncharacterized protein</fullName>
    </submittedName>
</protein>
<accession>J1JXQ7</accession>
<evidence type="ECO:0000313" key="1">
    <source>
        <dbReference type="EMBL" id="EJF89400.1"/>
    </source>
</evidence>
<dbReference type="SUPFAM" id="SSF51658">
    <property type="entry name" value="Xylose isomerase-like"/>
    <property type="match status" value="1"/>
</dbReference>
<proteinExistence type="predicted"/>
<gene>
    <name evidence="1" type="ORF">ME5_01951</name>
</gene>
<dbReference type="InterPro" id="IPR036237">
    <property type="entry name" value="Xyl_isomerase-like_sf"/>
</dbReference>
<dbReference type="OrthoDB" id="9780241at2"/>
<dbReference type="Proteomes" id="UP000008952">
    <property type="component" value="Unassembled WGS sequence"/>
</dbReference>
<reference evidence="1 2" key="1">
    <citation type="submission" date="2012-03" db="EMBL/GenBank/DDBJ databases">
        <title>The Genome Sequence of Bartonella tamiae Th239.</title>
        <authorList>
            <consortium name="The Broad Institute Genome Sequencing Platform"/>
            <consortium name="The Broad Institute Genome Sequencing Center for Infectious Disease"/>
            <person name="Feldgarden M."/>
            <person name="Kirby J."/>
            <person name="Kosoy M."/>
            <person name="Birtles R."/>
            <person name="Probert W.S."/>
            <person name="Chiaraviglio L."/>
            <person name="Young S.K."/>
            <person name="Zeng Q."/>
            <person name="Gargeya S."/>
            <person name="Fitzgerald M."/>
            <person name="Haas B."/>
            <person name="Abouelleil A."/>
            <person name="Alvarado L."/>
            <person name="Arachchi H.M."/>
            <person name="Berlin A."/>
            <person name="Chapman S.B."/>
            <person name="Gearin G."/>
            <person name="Goldberg J."/>
            <person name="Griggs A."/>
            <person name="Gujja S."/>
            <person name="Hansen M."/>
            <person name="Heiman D."/>
            <person name="Howarth C."/>
            <person name="Larimer J."/>
            <person name="Lui A."/>
            <person name="MacDonald P.J.P."/>
            <person name="McCowen C."/>
            <person name="Montmayeur A."/>
            <person name="Murphy C."/>
            <person name="Neiman D."/>
            <person name="Pearson M."/>
            <person name="Priest M."/>
            <person name="Roberts A."/>
            <person name="Saif S."/>
            <person name="Shea T."/>
            <person name="Sisk P."/>
            <person name="Stolte C."/>
            <person name="Sykes S."/>
            <person name="Wortman J."/>
            <person name="Nusbaum C."/>
            <person name="Birren B."/>
        </authorList>
    </citation>
    <scope>NUCLEOTIDE SEQUENCE [LARGE SCALE GENOMIC DNA]</scope>
    <source>
        <strain evidence="1 2">Th239</strain>
    </source>
</reference>
<dbReference type="eggNOG" id="COG1082">
    <property type="taxonomic scope" value="Bacteria"/>
</dbReference>
<evidence type="ECO:0000313" key="2">
    <source>
        <dbReference type="Proteomes" id="UP000008952"/>
    </source>
</evidence>
<keyword evidence="2" id="KW-1185">Reference proteome</keyword>
<sequence>MKTSIATVSIAGTVPEQLEAISKAGFDGAEIFEMIFLHMMLHLKRWEIWCVLMVWRTLFQSLRDFEGIPEPYRYRTFERAKKFDIWKNLAPIWCWYSLIFRQYVSRELNKQQKIFLNLERAQKL</sequence>
<dbReference type="STRING" id="1094558.ME5_01951"/>
<dbReference type="EMBL" id="AIMB01000008">
    <property type="protein sequence ID" value="EJF89400.1"/>
    <property type="molecule type" value="Genomic_DNA"/>
</dbReference>
<organism evidence="1 2">
    <name type="scientific">Bartonella tamiae Th239</name>
    <dbReference type="NCBI Taxonomy" id="1094558"/>
    <lineage>
        <taxon>Bacteria</taxon>
        <taxon>Pseudomonadati</taxon>
        <taxon>Pseudomonadota</taxon>
        <taxon>Alphaproteobacteria</taxon>
        <taxon>Hyphomicrobiales</taxon>
        <taxon>Bartonellaceae</taxon>
        <taxon>Bartonella</taxon>
    </lineage>
</organism>
<name>J1JXQ7_9HYPH</name>
<dbReference type="HOGENOM" id="CLU_1999432_0_0_5"/>
<dbReference type="AlphaFoldDB" id="J1JXQ7"/>